<dbReference type="EMBL" id="RBVX01000013">
    <property type="protein sequence ID" value="RSL32716.1"/>
    <property type="molecule type" value="Genomic_DNA"/>
</dbReference>
<evidence type="ECO:0000313" key="2">
    <source>
        <dbReference type="EMBL" id="RSL32716.1"/>
    </source>
</evidence>
<organism evidence="2 3">
    <name type="scientific">Salibacterium salarium</name>
    <dbReference type="NCBI Taxonomy" id="284579"/>
    <lineage>
        <taxon>Bacteria</taxon>
        <taxon>Bacillati</taxon>
        <taxon>Bacillota</taxon>
        <taxon>Bacilli</taxon>
        <taxon>Bacillales</taxon>
        <taxon>Bacillaceae</taxon>
    </lineage>
</organism>
<name>A0A428N312_9BACI</name>
<gene>
    <name evidence="2" type="ORF">D7Z54_14810</name>
</gene>
<dbReference type="OrthoDB" id="48766at2"/>
<proteinExistence type="predicted"/>
<keyword evidence="3" id="KW-1185">Reference proteome</keyword>
<dbReference type="Proteomes" id="UP000275076">
    <property type="component" value="Unassembled WGS sequence"/>
</dbReference>
<accession>A0A428N312</accession>
<dbReference type="AlphaFoldDB" id="A0A428N312"/>
<comment type="caution">
    <text evidence="2">The sequence shown here is derived from an EMBL/GenBank/DDBJ whole genome shotgun (WGS) entry which is preliminary data.</text>
</comment>
<dbReference type="InterPro" id="IPR012454">
    <property type="entry name" value="DUF1659"/>
</dbReference>
<reference evidence="2 3" key="1">
    <citation type="submission" date="2018-10" db="EMBL/GenBank/DDBJ databases">
        <title>Draft genome sequence of Bacillus salarius IM0101, isolated from a hypersaline soil in Inner Mongolia, China.</title>
        <authorList>
            <person name="Yamprayoonswat W."/>
            <person name="Boonvisut S."/>
            <person name="Jumpathong W."/>
            <person name="Sittihan S."/>
            <person name="Ruangsuj P."/>
            <person name="Wanthongcharoen S."/>
            <person name="Thongpramul N."/>
            <person name="Pimmason S."/>
            <person name="Yu B."/>
            <person name="Yasawong M."/>
        </authorList>
    </citation>
    <scope>NUCLEOTIDE SEQUENCE [LARGE SCALE GENOMIC DNA]</scope>
    <source>
        <strain evidence="2 3">IM0101</strain>
    </source>
</reference>
<evidence type="ECO:0000259" key="1">
    <source>
        <dbReference type="Pfam" id="PF07872"/>
    </source>
</evidence>
<evidence type="ECO:0000313" key="3">
    <source>
        <dbReference type="Proteomes" id="UP000275076"/>
    </source>
</evidence>
<protein>
    <submittedName>
        <fullName evidence="2">DUF1659 domain-containing protein</fullName>
    </submittedName>
</protein>
<feature type="domain" description="DUF1659" evidence="1">
    <location>
        <begin position="2"/>
        <end position="68"/>
    </location>
</feature>
<dbReference type="Pfam" id="PF07872">
    <property type="entry name" value="DUF1659"/>
    <property type="match status" value="1"/>
</dbReference>
<sequence length="69" mass="7602">MAEMIDSRLTLEFNAGTNESGDMVFTYKRFNNVKTDAEDASLQAIASALGTLQQLPVIGVKRTNEYDIS</sequence>
<dbReference type="RefSeq" id="WP_125556636.1">
    <property type="nucleotide sequence ID" value="NZ_RBVX01000013.1"/>
</dbReference>